<sequence length="212" mass="23110">MDPGDWPIVVTKRAAEAAADLFGFGDRWRAQDWLEDRIAADGVVLAEAELPGPVRGRRSPSGHFVVVDGAFALPLAPRRGADETWAATDCVAFPRARSRVDPLLLRGWDLLELVNFLPHAVERFVERTGVPEQDARGALVELVGPTARAQTRPPVWAGTRDADFHLVAGEDDRYCLPCRSGPDEVRPYDAVTFIQRDEAPAQGPPAPTGEAL</sequence>
<proteinExistence type="predicted"/>
<dbReference type="OrthoDB" id="3681683at2"/>
<dbReference type="EMBL" id="MKQR01000026">
    <property type="protein sequence ID" value="OLR90984.1"/>
    <property type="molecule type" value="Genomic_DNA"/>
</dbReference>
<evidence type="ECO:0000313" key="2">
    <source>
        <dbReference type="Proteomes" id="UP000186040"/>
    </source>
</evidence>
<organism evidence="1 2">
    <name type="scientific">Actinokineospora bangkokensis</name>
    <dbReference type="NCBI Taxonomy" id="1193682"/>
    <lineage>
        <taxon>Bacteria</taxon>
        <taxon>Bacillati</taxon>
        <taxon>Actinomycetota</taxon>
        <taxon>Actinomycetes</taxon>
        <taxon>Pseudonocardiales</taxon>
        <taxon>Pseudonocardiaceae</taxon>
        <taxon>Actinokineospora</taxon>
    </lineage>
</organism>
<keyword evidence="2" id="KW-1185">Reference proteome</keyword>
<gene>
    <name evidence="1" type="ORF">BJP25_31030</name>
</gene>
<dbReference type="Proteomes" id="UP000186040">
    <property type="component" value="Unassembled WGS sequence"/>
</dbReference>
<name>A0A1Q9LG44_9PSEU</name>
<accession>A0A1Q9LG44</accession>
<evidence type="ECO:0000313" key="1">
    <source>
        <dbReference type="EMBL" id="OLR90984.1"/>
    </source>
</evidence>
<dbReference type="AlphaFoldDB" id="A0A1Q9LG44"/>
<dbReference type="STRING" id="1193682.BJP25_31030"/>
<dbReference type="RefSeq" id="WP_075977657.1">
    <property type="nucleotide sequence ID" value="NZ_MKQR01000026.1"/>
</dbReference>
<reference evidence="1 2" key="1">
    <citation type="submission" date="2016-10" db="EMBL/GenBank/DDBJ databases">
        <title>The Draft Genome Sequence of Actinokineospora bangkokensis 44EHWT reveals the biosynthetic pathway of antifungal compounds Thailandins with unusual extender unit butylmalonyl-CoA.</title>
        <authorList>
            <person name="Greule A."/>
            <person name="Intra B."/>
            <person name="Flemming S."/>
            <person name="Rommel M.G."/>
            <person name="Panbangred W."/>
            <person name="Bechthold A."/>
        </authorList>
    </citation>
    <scope>NUCLEOTIDE SEQUENCE [LARGE SCALE GENOMIC DNA]</scope>
    <source>
        <strain evidence="1 2">44EHW</strain>
    </source>
</reference>
<protein>
    <submittedName>
        <fullName evidence="1">Uncharacterized protein</fullName>
    </submittedName>
</protein>
<comment type="caution">
    <text evidence="1">The sequence shown here is derived from an EMBL/GenBank/DDBJ whole genome shotgun (WGS) entry which is preliminary data.</text>
</comment>